<protein>
    <submittedName>
        <fullName evidence="1">Uncharacterized protein</fullName>
    </submittedName>
</protein>
<proteinExistence type="predicted"/>
<name>A0A8S5R0Z5_9CAUD</name>
<reference evidence="1" key="1">
    <citation type="journal article" date="2021" name="Proc. Natl. Acad. Sci. U.S.A.">
        <title>A Catalog of Tens of Thousands of Viruses from Human Metagenomes Reveals Hidden Associations with Chronic Diseases.</title>
        <authorList>
            <person name="Tisza M.J."/>
            <person name="Buck C.B."/>
        </authorList>
    </citation>
    <scope>NUCLEOTIDE SEQUENCE</scope>
    <source>
        <strain evidence="1">Ct5xX4</strain>
    </source>
</reference>
<dbReference type="EMBL" id="BK015793">
    <property type="protein sequence ID" value="DAE25134.1"/>
    <property type="molecule type" value="Genomic_DNA"/>
</dbReference>
<organism evidence="1">
    <name type="scientific">Myoviridae sp. ct5xX4</name>
    <dbReference type="NCBI Taxonomy" id="2826616"/>
    <lineage>
        <taxon>Viruses</taxon>
        <taxon>Duplodnaviria</taxon>
        <taxon>Heunggongvirae</taxon>
        <taxon>Uroviricota</taxon>
        <taxon>Caudoviricetes</taxon>
    </lineage>
</organism>
<accession>A0A8S5R0Z5</accession>
<sequence length="256" mass="29476">MELNCRTHEFITPSGYKFSIREQNGADEDILSNPMDVRNLMNLTKFIQAIVVDTDFTPNRRLTVEDADRIPLNDRYCILFQSRIFSLGDEVEFEYDWGQEGGVQTYGQSLSEMLFDNYGEFPTEKELAEKPNAIPYYPEQGKLTDYEVTLSSGKVVKFDLLTGAGERMLVTLPVEKQTRNAALIARNLHLQIDGKWEKVESFHLFSVRDIAEIRKTIFEYDPVFDGNTDVEHPSIPGRIDKYPIMLSPTFFYLTEA</sequence>
<evidence type="ECO:0000313" key="1">
    <source>
        <dbReference type="EMBL" id="DAE25134.1"/>
    </source>
</evidence>